<gene>
    <name evidence="3" type="ORF">K5V21_16490</name>
</gene>
<feature type="coiled-coil region" evidence="1">
    <location>
        <begin position="138"/>
        <end position="177"/>
    </location>
</feature>
<sequence>MIELDNNGKSNDYIESDSKDDIQVEELLDKKITYSTQSMDIETMLNGLKRGDYILPKYQRKYVWEKNQASNLILSLIKNIPIPPVYLYYDKYTGKYTILDGQQRITSIFMYYKNIFYKNTGDRKRLDFEDVSLKLESIEMLNERLDKYSERFLESERKAMKAEKKDIEKQLEKTYSLRKTDFKLHDKDITFESFNEKTKRILKRKKIEVVFVECNDDNPYSVYTQIFKLLNSAGKELSSQEIRNGVYSKNFLYEYIDELNENDSTWRKIYGKSSISKDFEYLLRFLALDKYTKYDKKSNTLKLEEIKNFSLGHMIDLYSEHFNVRHNTNGDREIDIKNEETKKHAKQEVEKLYKFFSKIKDLENEDKVSGGKILIVEAIFVAFSKLGMLDSNNYIEYLSFINSLDLQKDFDIQKSTSNKSTVEKRLNKAIGIVKERYKYECS</sequence>
<dbReference type="PANTHER" id="PTHR39639:SF1">
    <property type="entry name" value="DUF262 DOMAIN-CONTAINING PROTEIN"/>
    <property type="match status" value="1"/>
</dbReference>
<evidence type="ECO:0000259" key="2">
    <source>
        <dbReference type="Pfam" id="PF03235"/>
    </source>
</evidence>
<comment type="caution">
    <text evidence="3">The sequence shown here is derived from an EMBL/GenBank/DDBJ whole genome shotgun (WGS) entry which is preliminary data.</text>
</comment>
<dbReference type="Proteomes" id="UP001299068">
    <property type="component" value="Unassembled WGS sequence"/>
</dbReference>
<dbReference type="Pfam" id="PF03235">
    <property type="entry name" value="GmrSD_N"/>
    <property type="match status" value="1"/>
</dbReference>
<feature type="domain" description="GmrSD restriction endonucleases N-terminal" evidence="2">
    <location>
        <begin position="41"/>
        <end position="246"/>
    </location>
</feature>
<dbReference type="RefSeq" id="WP_221862214.1">
    <property type="nucleotide sequence ID" value="NZ_JAIKTU010000016.1"/>
</dbReference>
<protein>
    <submittedName>
        <fullName evidence="3">DUF262 domain-containing protein</fullName>
    </submittedName>
</protein>
<proteinExistence type="predicted"/>
<accession>A0ABS7L1T6</accession>
<dbReference type="InterPro" id="IPR004919">
    <property type="entry name" value="GmrSD_N"/>
</dbReference>
<dbReference type="PANTHER" id="PTHR39639">
    <property type="entry name" value="CHROMOSOME 16, WHOLE GENOME SHOTGUN SEQUENCE"/>
    <property type="match status" value="1"/>
</dbReference>
<keyword evidence="4" id="KW-1185">Reference proteome</keyword>
<keyword evidence="1" id="KW-0175">Coiled coil</keyword>
<evidence type="ECO:0000256" key="1">
    <source>
        <dbReference type="SAM" id="Coils"/>
    </source>
</evidence>
<reference evidence="3 4" key="1">
    <citation type="journal article" date="2021" name="Cell Host Microbe">
        <title>in vivo commensal control of Clostridioides difficile virulence.</title>
        <authorList>
            <person name="Girinathan B.P."/>
            <person name="Dibenedetto N."/>
            <person name="Worley J.N."/>
            <person name="Peltier J."/>
            <person name="Arrieta-Ortiz M.L."/>
            <person name="Rupa Christinal Immanuel S."/>
            <person name="Lavin R."/>
            <person name="Delaney M.L."/>
            <person name="Cummins C."/>
            <person name="Hoffmann M."/>
            <person name="Luo Y."/>
            <person name="Gonzalez-Escalona N."/>
            <person name="Allard M."/>
            <person name="Onderdonk A.B."/>
            <person name="Gerber G.K."/>
            <person name="Sonenshein A.L."/>
            <person name="Baliga N."/>
            <person name="Dupuy B."/>
            <person name="Bry L."/>
        </authorList>
    </citation>
    <scope>NUCLEOTIDE SEQUENCE [LARGE SCALE GENOMIC DNA]</scope>
    <source>
        <strain evidence="3 4">DSM 599</strain>
    </source>
</reference>
<name>A0ABS7L1T6_CLOSR</name>
<evidence type="ECO:0000313" key="3">
    <source>
        <dbReference type="EMBL" id="MBY0757041.1"/>
    </source>
</evidence>
<dbReference type="EMBL" id="JAIKTU010000016">
    <property type="protein sequence ID" value="MBY0757041.1"/>
    <property type="molecule type" value="Genomic_DNA"/>
</dbReference>
<evidence type="ECO:0000313" key="4">
    <source>
        <dbReference type="Proteomes" id="UP001299068"/>
    </source>
</evidence>
<organism evidence="3 4">
    <name type="scientific">Clostridium sardiniense</name>
    <name type="common">Clostridium absonum</name>
    <dbReference type="NCBI Taxonomy" id="29369"/>
    <lineage>
        <taxon>Bacteria</taxon>
        <taxon>Bacillati</taxon>
        <taxon>Bacillota</taxon>
        <taxon>Clostridia</taxon>
        <taxon>Eubacteriales</taxon>
        <taxon>Clostridiaceae</taxon>
        <taxon>Clostridium</taxon>
    </lineage>
</organism>